<dbReference type="GO" id="GO:0005737">
    <property type="term" value="C:cytoplasm"/>
    <property type="evidence" value="ECO:0007669"/>
    <property type="project" value="TreeGrafter"/>
</dbReference>
<dbReference type="Pfam" id="PF22697">
    <property type="entry name" value="SOS1_NGEF_PH"/>
    <property type="match status" value="1"/>
</dbReference>
<dbReference type="InterPro" id="IPR001849">
    <property type="entry name" value="PH_domain"/>
</dbReference>
<dbReference type="PANTHER" id="PTHR22826">
    <property type="entry name" value="RHO GUANINE EXCHANGE FACTOR-RELATED"/>
    <property type="match status" value="1"/>
</dbReference>
<evidence type="ECO:0000259" key="5">
    <source>
        <dbReference type="PROSITE" id="PS50191"/>
    </source>
</evidence>
<dbReference type="Pfam" id="PF13716">
    <property type="entry name" value="CRAL_TRIO_2"/>
    <property type="match status" value="1"/>
</dbReference>
<dbReference type="Pfam" id="PF23289">
    <property type="entry name" value="Spectrin_5"/>
    <property type="match status" value="1"/>
</dbReference>
<evidence type="ECO:0008006" key="8">
    <source>
        <dbReference type="Google" id="ProtNLM"/>
    </source>
</evidence>
<dbReference type="SUPFAM" id="SSF48065">
    <property type="entry name" value="DBL homology domain (DH-domain)"/>
    <property type="match status" value="1"/>
</dbReference>
<dbReference type="InterPro" id="IPR000219">
    <property type="entry name" value="DH_dom"/>
</dbReference>
<dbReference type="PANTHER" id="PTHR22826:SF211">
    <property type="entry name" value="LD43457P"/>
    <property type="match status" value="1"/>
</dbReference>
<dbReference type="CDD" id="cd00160">
    <property type="entry name" value="RhoGEF"/>
    <property type="match status" value="1"/>
</dbReference>
<dbReference type="GO" id="GO:0005085">
    <property type="term" value="F:guanyl-nucleotide exchange factor activity"/>
    <property type="evidence" value="ECO:0007669"/>
    <property type="project" value="UniProtKB-KW"/>
</dbReference>
<evidence type="ECO:0000313" key="7">
    <source>
        <dbReference type="Proteomes" id="UP000494206"/>
    </source>
</evidence>
<organism evidence="6 7">
    <name type="scientific">Caenorhabditis bovis</name>
    <dbReference type="NCBI Taxonomy" id="2654633"/>
    <lineage>
        <taxon>Eukaryota</taxon>
        <taxon>Metazoa</taxon>
        <taxon>Ecdysozoa</taxon>
        <taxon>Nematoda</taxon>
        <taxon>Chromadorea</taxon>
        <taxon>Rhabditida</taxon>
        <taxon>Rhabditina</taxon>
        <taxon>Rhabditomorpha</taxon>
        <taxon>Rhabditoidea</taxon>
        <taxon>Rhabditidae</taxon>
        <taxon>Peloderinae</taxon>
        <taxon>Caenorhabditis</taxon>
    </lineage>
</organism>
<dbReference type="InterPro" id="IPR056466">
    <property type="entry name" value="Spectrin_DBS"/>
</dbReference>
<dbReference type="SMART" id="SM00233">
    <property type="entry name" value="PH"/>
    <property type="match status" value="1"/>
</dbReference>
<dbReference type="AlphaFoldDB" id="A0A8S1EI77"/>
<dbReference type="Proteomes" id="UP000494206">
    <property type="component" value="Unassembled WGS sequence"/>
</dbReference>
<feature type="domain" description="DH" evidence="4">
    <location>
        <begin position="637"/>
        <end position="818"/>
    </location>
</feature>
<dbReference type="InterPro" id="IPR051336">
    <property type="entry name" value="RhoGEF_Guanine_NuclExch_SF"/>
</dbReference>
<evidence type="ECO:0000256" key="1">
    <source>
        <dbReference type="ARBA" id="ARBA00022658"/>
    </source>
</evidence>
<dbReference type="SMART" id="SM00325">
    <property type="entry name" value="RhoGEF"/>
    <property type="match status" value="1"/>
</dbReference>
<keyword evidence="7" id="KW-1185">Reference proteome</keyword>
<feature type="domain" description="CRAL-TRIO" evidence="5">
    <location>
        <begin position="157"/>
        <end position="254"/>
    </location>
</feature>
<gene>
    <name evidence="6" type="ORF">CBOVIS_LOCUS3565</name>
</gene>
<dbReference type="InterPro" id="IPR055251">
    <property type="entry name" value="SOS1_NGEF_PH"/>
</dbReference>
<evidence type="ECO:0000256" key="3">
    <source>
        <dbReference type="SAM" id="MobiDB-lite"/>
    </source>
</evidence>
<dbReference type="EMBL" id="CADEPM010000002">
    <property type="protein sequence ID" value="CAB3400684.1"/>
    <property type="molecule type" value="Genomic_DNA"/>
</dbReference>
<dbReference type="InterPro" id="IPR035899">
    <property type="entry name" value="DBL_dom_sf"/>
</dbReference>
<dbReference type="Pfam" id="PF00621">
    <property type="entry name" value="RhoGEF"/>
    <property type="match status" value="1"/>
</dbReference>
<sequence>MVASTSDEGTSSLKQSTCSTSSKQFIEAPAFFYDMDTDLKDLKTALKGADLLNDSGYQSVLERSRHPFSISFVLNEDNVFDSEDDASDEHWDGYLTVGPDRVKIKDMSDILATRYAFLSGSRTPEGLTIVTFPDARSNLSFEDYSLLITYLLQVPPLEDSHQGFALIIDRRSDKWSAVRTVLLQITSYFPGQIRVVFVIKPEGVLQRALEVGYRGIADTCPFKVVQLETAFDLRNYIPLKQVTMDVGGLIKYNHLEWVQHRMDIERMKSSANAIATSLSDFGRMLRETELPNDVETTARILEAQTAEKDAIKEDFRISVRKGMSLLRTVRQLDKKPTAEQLSPTRLHNVSAIERMLVQLEETEKSFDIFWARHEKRLTNCLQLRQFEETFRKLQAAFARHMLYLEEHREVGDRREKALQLAEIHAQYSKTAMDEVEAARELKKTGEELISSNEDELCGSLKPKCEELARMADALTGALERRSAVLTLSSTMHDQISQANKWCRKGVDILTTSIPPELATSNITASIGKMDEFLSEGETLKLDALSGTPSLNNLILLTTTETSTLLAQVAERIDDIRRMSVARRDALAKLCEQKKPPVQVVTPEKKKKSKTEQRNEIDVKDIQCCSGSGSPIEEGPRDHASSMATFLNTEKNYVNELESLIDHYMGPFELPEFQTCIPTAIRGKPELVFGNLRELLSFHSRYLLVDLQANEFSPSGICRAFLQHRHKFLTLYRTYCQYKASSEAIRKEYVESNAFFGECQKRAGHPLPLGAYLLKPVQRITKYQLLLRELERYCQPDVKDDVTAALSAMLDLLAQINAAIHQLHISGFNGDLRVLGPLRLQTECDVYSYNRKKKAKLSRAQRRFLFLFDGGVMFCKKRTPPTQPSSMDPEYYEHKLCIPALSLGFADVSRSGTGRFEIWDEAKVDAFVIEPLDPAARSRWVERLSKSIGPQDGYVLENRSRPKSWASTVSNESSCSSSTRESDSVESQMDTNGNTHQSQIRSTDIPESQEMLDITMDGTINTANDDLCGEIELVDSC</sequence>
<keyword evidence="1" id="KW-0344">Guanine-nucleotide releasing factor</keyword>
<dbReference type="SUPFAM" id="SSF50729">
    <property type="entry name" value="PH domain-like"/>
    <property type="match status" value="1"/>
</dbReference>
<dbReference type="PROSITE" id="PS50191">
    <property type="entry name" value="CRAL_TRIO"/>
    <property type="match status" value="1"/>
</dbReference>
<comment type="caution">
    <text evidence="6">The sequence shown here is derived from an EMBL/GenBank/DDBJ whole genome shotgun (WGS) entry which is preliminary data.</text>
</comment>
<dbReference type="Gene3D" id="1.20.900.10">
    <property type="entry name" value="Dbl homology (DH) domain"/>
    <property type="match status" value="1"/>
</dbReference>
<feature type="compositionally biased region" description="Polar residues" evidence="3">
    <location>
        <begin position="987"/>
        <end position="1005"/>
    </location>
</feature>
<comment type="similarity">
    <text evidence="2">Belongs to the MCF2 family.</text>
</comment>
<dbReference type="Gene3D" id="1.20.58.60">
    <property type="match status" value="1"/>
</dbReference>
<feature type="region of interest" description="Disordered" evidence="3">
    <location>
        <begin position="965"/>
        <end position="1006"/>
    </location>
</feature>
<dbReference type="OrthoDB" id="10004999at2759"/>
<evidence type="ECO:0000313" key="6">
    <source>
        <dbReference type="EMBL" id="CAB3400684.1"/>
    </source>
</evidence>
<dbReference type="SUPFAM" id="SSF46966">
    <property type="entry name" value="Spectrin repeat"/>
    <property type="match status" value="1"/>
</dbReference>
<evidence type="ECO:0000259" key="4">
    <source>
        <dbReference type="PROSITE" id="PS50010"/>
    </source>
</evidence>
<evidence type="ECO:0000256" key="2">
    <source>
        <dbReference type="ARBA" id="ARBA00049987"/>
    </source>
</evidence>
<name>A0A8S1EI77_9PELO</name>
<dbReference type="Gene3D" id="2.30.29.30">
    <property type="entry name" value="Pleckstrin-homology domain (PH domain)/Phosphotyrosine-binding domain (PTB)"/>
    <property type="match status" value="1"/>
</dbReference>
<proteinExistence type="inferred from homology"/>
<protein>
    <recommendedName>
        <fullName evidence="8">DH domain-containing protein</fullName>
    </recommendedName>
</protein>
<accession>A0A8S1EI77</accession>
<dbReference type="InterPro" id="IPR011993">
    <property type="entry name" value="PH-like_dom_sf"/>
</dbReference>
<dbReference type="PROSITE" id="PS50010">
    <property type="entry name" value="DH_2"/>
    <property type="match status" value="1"/>
</dbReference>
<dbReference type="InterPro" id="IPR001251">
    <property type="entry name" value="CRAL-TRIO_dom"/>
</dbReference>
<reference evidence="6 7" key="1">
    <citation type="submission" date="2020-04" db="EMBL/GenBank/DDBJ databases">
        <authorList>
            <person name="Laetsch R D."/>
            <person name="Stevens L."/>
            <person name="Kumar S."/>
            <person name="Blaxter L. M."/>
        </authorList>
    </citation>
    <scope>NUCLEOTIDE SEQUENCE [LARGE SCALE GENOMIC DNA]</scope>
</reference>
<feature type="compositionally biased region" description="Low complexity" evidence="3">
    <location>
        <begin position="966"/>
        <end position="978"/>
    </location>
</feature>